<gene>
    <name evidence="3" type="primary">pip</name>
    <name evidence="3" type="ORF">SAMEA2297795_00498</name>
    <name evidence="2" type="ORF">SAMEA2297796_00127</name>
</gene>
<dbReference type="GO" id="GO:0016020">
    <property type="term" value="C:membrane"/>
    <property type="evidence" value="ECO:0007669"/>
    <property type="project" value="TreeGrafter"/>
</dbReference>
<proteinExistence type="predicted"/>
<dbReference type="PANTHER" id="PTHR43798:SF28">
    <property type="entry name" value="AB HYDROLASE-1 DOMAIN-CONTAINING PROTEIN"/>
    <property type="match status" value="1"/>
</dbReference>
<feature type="domain" description="AB hydrolase-1" evidence="1">
    <location>
        <begin position="164"/>
        <end position="248"/>
    </location>
</feature>
<evidence type="ECO:0000313" key="2">
    <source>
        <dbReference type="EMBL" id="SCS23806.1"/>
    </source>
</evidence>
<evidence type="ECO:0000313" key="3">
    <source>
        <dbReference type="EMBL" id="SCS42538.1"/>
    </source>
</evidence>
<dbReference type="RefSeq" id="WP_069994277.1">
    <property type="nucleotide sequence ID" value="NZ_FMPG01000001.1"/>
</dbReference>
<keyword evidence="4" id="KW-1185">Reference proteome</keyword>
<dbReference type="SUPFAM" id="SSF53474">
    <property type="entry name" value="alpha/beta-Hydrolases"/>
    <property type="match status" value="1"/>
</dbReference>
<accession>A0A1D4HZM9</accession>
<dbReference type="InterPro" id="IPR050266">
    <property type="entry name" value="AB_hydrolase_sf"/>
</dbReference>
<keyword evidence="3" id="KW-0031">Aminopeptidase</keyword>
<evidence type="ECO:0000313" key="4">
    <source>
        <dbReference type="Proteomes" id="UP000095412"/>
    </source>
</evidence>
<dbReference type="Gene3D" id="3.40.50.1820">
    <property type="entry name" value="alpha/beta hydrolase"/>
    <property type="match status" value="1"/>
</dbReference>
<protein>
    <submittedName>
        <fullName evidence="3">Lipase</fullName>
        <ecNumber evidence="3">3.4.11.5</ecNumber>
    </submittedName>
</protein>
<dbReference type="InterPro" id="IPR000073">
    <property type="entry name" value="AB_hydrolase_1"/>
</dbReference>
<reference evidence="2 4" key="2">
    <citation type="submission" date="2016-09" db="EMBL/GenBank/DDBJ databases">
        <authorList>
            <consortium name="Pathogen Informatics"/>
            <person name="Sun Q."/>
            <person name="Inoue M."/>
        </authorList>
    </citation>
    <scope>NUCLEOTIDE SEQUENCE [LARGE SCALE GENOMIC DNA]</scope>
    <source>
        <strain evidence="2 4">82C</strain>
    </source>
</reference>
<evidence type="ECO:0000259" key="1">
    <source>
        <dbReference type="Pfam" id="PF00561"/>
    </source>
</evidence>
<feature type="domain" description="AB hydrolase-1" evidence="1">
    <location>
        <begin position="22"/>
        <end position="127"/>
    </location>
</feature>
<dbReference type="PRINTS" id="PR00111">
    <property type="entry name" value="ABHYDROLASE"/>
</dbReference>
<dbReference type="Proteomes" id="UP000095412">
    <property type="component" value="Unassembled WGS sequence"/>
</dbReference>
<dbReference type="EMBL" id="FMPI01000001">
    <property type="protein sequence ID" value="SCS23806.1"/>
    <property type="molecule type" value="Genomic_DNA"/>
</dbReference>
<name>A0A1D4HZM9_9STAP</name>
<dbReference type="Pfam" id="PF00561">
    <property type="entry name" value="Abhydrolase_1"/>
    <property type="match status" value="2"/>
</dbReference>
<reference evidence="3 5" key="1">
    <citation type="submission" date="2016-09" db="EMBL/GenBank/DDBJ databases">
        <authorList>
            <consortium name="Pathogen Informatics"/>
        </authorList>
    </citation>
    <scope>NUCLEOTIDE SEQUENCE [LARGE SCALE GENOMIC DNA]</scope>
    <source>
        <strain evidence="3 5">82B</strain>
    </source>
</reference>
<dbReference type="PANTHER" id="PTHR43798">
    <property type="entry name" value="MONOACYLGLYCEROL LIPASE"/>
    <property type="match status" value="1"/>
</dbReference>
<evidence type="ECO:0000313" key="5">
    <source>
        <dbReference type="Proteomes" id="UP000095768"/>
    </source>
</evidence>
<dbReference type="InterPro" id="IPR029058">
    <property type="entry name" value="AB_hydrolase_fold"/>
</dbReference>
<dbReference type="EMBL" id="FMPG01000001">
    <property type="protein sequence ID" value="SCS42538.1"/>
    <property type="molecule type" value="Genomic_DNA"/>
</dbReference>
<sequence length="272" mass="30842">MEKIATNFNTEITYIREGQGIPVILIHGLDGNMASMFSLKDALKHSFDVIIYDVRGHGKSTKTNAFQLDDHVDDLYTLMSKLEIPAAHIIGHDMGGVIAKHFSDEYESMVLSLTLIACDLVESVHGLNRLMVEHQDEIEGFDKHEALILLMPYMYKDSENAKKWLQHQFIYSRQSSEDSAIAARALMGFPVFEKNIEIKHTSIPTLIINGEHDPLVTQETVEEYRNAFTSVHVQSFSQSGHAPHIEEPQHFLEVLTSYIKSITTMQNIKLTE</sequence>
<dbReference type="AlphaFoldDB" id="A0A1D4HZM9"/>
<dbReference type="Proteomes" id="UP000095768">
    <property type="component" value="Unassembled WGS sequence"/>
</dbReference>
<keyword evidence="3" id="KW-0645">Protease</keyword>
<dbReference type="EC" id="3.4.11.5" evidence="3"/>
<organism evidence="3 5">
    <name type="scientific">Staphylococcus caeli</name>
    <dbReference type="NCBI Taxonomy" id="2201815"/>
    <lineage>
        <taxon>Bacteria</taxon>
        <taxon>Bacillati</taxon>
        <taxon>Bacillota</taxon>
        <taxon>Bacilli</taxon>
        <taxon>Bacillales</taxon>
        <taxon>Staphylococcaceae</taxon>
        <taxon>Staphylococcus</taxon>
    </lineage>
</organism>
<dbReference type="OrthoDB" id="9805423at2"/>
<keyword evidence="3" id="KW-0378">Hydrolase</keyword>
<dbReference type="GO" id="GO:0004177">
    <property type="term" value="F:aminopeptidase activity"/>
    <property type="evidence" value="ECO:0007669"/>
    <property type="project" value="UniProtKB-KW"/>
</dbReference>